<dbReference type="CDD" id="cd00174">
    <property type="entry name" value="SH3"/>
    <property type="match status" value="1"/>
</dbReference>
<feature type="compositionally biased region" description="Acidic residues" evidence="3">
    <location>
        <begin position="277"/>
        <end position="305"/>
    </location>
</feature>
<dbReference type="AlphaFoldDB" id="A0A3L6KYY2"/>
<feature type="compositionally biased region" description="Low complexity" evidence="3">
    <location>
        <begin position="111"/>
        <end position="122"/>
    </location>
</feature>
<dbReference type="Gene3D" id="2.30.30.40">
    <property type="entry name" value="SH3 Domains"/>
    <property type="match status" value="1"/>
</dbReference>
<evidence type="ECO:0000256" key="2">
    <source>
        <dbReference type="PROSITE-ProRule" id="PRU00192"/>
    </source>
</evidence>
<reference evidence="5" key="1">
    <citation type="submission" date="2018-09" db="EMBL/GenBank/DDBJ databases">
        <title>whole genome sequence of T. equiperdum IVM-t1 strain.</title>
        <authorList>
            <person name="Suganuma K."/>
        </authorList>
    </citation>
    <scope>NUCLEOTIDE SEQUENCE [LARGE SCALE GENOMIC DNA]</scope>
    <source>
        <strain evidence="5">IVM-t1</strain>
    </source>
</reference>
<gene>
    <name evidence="5" type="primary">PEX13</name>
    <name evidence="5" type="ORF">DPX39_100154400</name>
</gene>
<feature type="domain" description="SH3" evidence="4">
    <location>
        <begin position="321"/>
        <end position="387"/>
    </location>
</feature>
<organism evidence="5">
    <name type="scientific">Trypanosoma brucei equiperdum</name>
    <dbReference type="NCBI Taxonomy" id="630700"/>
    <lineage>
        <taxon>Eukaryota</taxon>
        <taxon>Discoba</taxon>
        <taxon>Euglenozoa</taxon>
        <taxon>Kinetoplastea</taxon>
        <taxon>Metakinetoplastina</taxon>
        <taxon>Trypanosomatida</taxon>
        <taxon>Trypanosomatidae</taxon>
        <taxon>Trypanosoma</taxon>
    </lineage>
</organism>
<feature type="region of interest" description="Disordered" evidence="3">
    <location>
        <begin position="105"/>
        <end position="152"/>
    </location>
</feature>
<name>A0A3L6KYY2_9TRYP</name>
<feature type="region of interest" description="Disordered" evidence="3">
    <location>
        <begin position="276"/>
        <end position="316"/>
    </location>
</feature>
<accession>A0A3L6KYY2</accession>
<dbReference type="PROSITE" id="PS50002">
    <property type="entry name" value="SH3"/>
    <property type="match status" value="1"/>
</dbReference>
<dbReference type="InterPro" id="IPR001452">
    <property type="entry name" value="SH3_domain"/>
</dbReference>
<evidence type="ECO:0000256" key="1">
    <source>
        <dbReference type="ARBA" id="ARBA00022443"/>
    </source>
</evidence>
<protein>
    <submittedName>
        <fullName evidence="5">Peroxin 13</fullName>
    </submittedName>
</protein>
<keyword evidence="1 2" id="KW-0728">SH3 domain</keyword>
<evidence type="ECO:0000256" key="3">
    <source>
        <dbReference type="SAM" id="MobiDB-lite"/>
    </source>
</evidence>
<evidence type="ECO:0000259" key="4">
    <source>
        <dbReference type="PROSITE" id="PS50002"/>
    </source>
</evidence>
<dbReference type="SUPFAM" id="SSF50044">
    <property type="entry name" value="SH3-domain"/>
    <property type="match status" value="1"/>
</dbReference>
<dbReference type="Pfam" id="PF07653">
    <property type="entry name" value="SH3_2"/>
    <property type="match status" value="1"/>
</dbReference>
<evidence type="ECO:0000313" key="5">
    <source>
        <dbReference type="EMBL" id="RHW69584.1"/>
    </source>
</evidence>
<sequence length="391" mass="42115">MYGGYGAGMPSMYGSGMSSMYGGYGGGMPSMYGSGMSSMYGGYGGGMSSVYGGLGGGMSSMYGGGLSSMSGTYGGMGMNGILGNPVGGAIGGNGMNGALALPGDQAGGGLLPSQPDQQQPLQFAKPLATETRRERRARRRQEKEAVERHRQQKKQLAIHSTIEVVGHVLQILFQLMRSGLELFGVGFGTYYSIKALKSIVKSQEGAVPKGISGAAVAKAAELAPSGSSAPPAGGRWKSWVLRVALFILMEILYRAHLRYRNWTARQSLRRKDSDLTLSEEDDELQDELSESEDCSSEEEWSDETVEATARSSNRHDAQHCNGGRVYVAMFDYVSPEKEGFIGFKTGDRFIVDDYTENGWCQATTATDDKKLERKGLVPGNFLRLLERETKL</sequence>
<proteinExistence type="predicted"/>
<dbReference type="EMBL" id="QSBY01000010">
    <property type="protein sequence ID" value="RHW69584.1"/>
    <property type="molecule type" value="Genomic_DNA"/>
</dbReference>
<dbReference type="Proteomes" id="UP000266743">
    <property type="component" value="Chromosome 10"/>
</dbReference>
<comment type="caution">
    <text evidence="5">The sequence shown here is derived from an EMBL/GenBank/DDBJ whole genome shotgun (WGS) entry which is preliminary data.</text>
</comment>
<dbReference type="InterPro" id="IPR036028">
    <property type="entry name" value="SH3-like_dom_sf"/>
</dbReference>
<dbReference type="SMART" id="SM00326">
    <property type="entry name" value="SH3"/>
    <property type="match status" value="1"/>
</dbReference>